<dbReference type="EMBL" id="KT868811">
    <property type="protein sequence ID" value="ANN46257.1"/>
    <property type="molecule type" value="Genomic_DNA"/>
</dbReference>
<feature type="transmembrane region" description="Helical" evidence="1">
    <location>
        <begin position="28"/>
        <end position="47"/>
    </location>
</feature>
<keyword evidence="1" id="KW-0472">Membrane</keyword>
<evidence type="ECO:0000313" key="2">
    <source>
        <dbReference type="EMBL" id="ANN46257.1"/>
    </source>
</evidence>
<keyword evidence="3" id="KW-1185">Reference proteome</keyword>
<accession>A0A1B0YHV3</accession>
<reference evidence="2 3" key="1">
    <citation type="journal article" date="2016" name="Virology">
        <title>A new protoparvovirus in human fecal samples and cutaneous T cell lymphomas (mycosis fungoides).</title>
        <authorList>
            <person name="Phan T.G."/>
            <person name="Dreno B."/>
            <person name="da Costa A.C."/>
            <person name="Li L."/>
            <person name="Orlandi P."/>
            <person name="Deng X."/>
            <person name="Kapusinszky B."/>
            <person name="Siqueira J."/>
            <person name="Knol A.C."/>
            <person name="Halary F."/>
            <person name="Dantal J."/>
            <person name="Alexander K.A."/>
            <person name="Pesavento P.A."/>
            <person name="Delwart E."/>
        </authorList>
    </citation>
    <scope>NUCLEOTIDE SEQUENCE [LARGE SCALE GENOMIC DNA]</scope>
    <source>
        <strain evidence="2 3">BR-337</strain>
    </source>
</reference>
<dbReference type="GeneID" id="37620312"/>
<dbReference type="KEGG" id="vg:37620312"/>
<evidence type="ECO:0000256" key="1">
    <source>
        <dbReference type="SAM" id="Phobius"/>
    </source>
</evidence>
<name>A0A1B0YHV3_9VIRU</name>
<proteinExistence type="predicted"/>
<sequence length="92" mass="10361">MIQMNNQTTPLLNRVLVKLEEVEVEVEAVSGTALVIIIIGLSLFIMVMKSQLFATLQDWFTSICQTGKTTSSMKQTEDHSFLPLRTCRVETL</sequence>
<keyword evidence="1" id="KW-1133">Transmembrane helix</keyword>
<keyword evidence="1" id="KW-0812">Transmembrane</keyword>
<evidence type="ECO:0000313" key="3">
    <source>
        <dbReference type="Proteomes" id="UP000241827"/>
    </source>
</evidence>
<dbReference type="Proteomes" id="UP000241827">
    <property type="component" value="Segment"/>
</dbReference>
<dbReference type="RefSeq" id="YP_009508808.1">
    <property type="nucleotide sequence ID" value="NC_039050.1"/>
</dbReference>
<protein>
    <submittedName>
        <fullName evidence="2">Uncharacterized protein</fullName>
    </submittedName>
</protein>
<organism evidence="2 3">
    <name type="scientific">Cutavirus</name>
    <dbReference type="NCBI Taxonomy" id="1867125"/>
    <lineage>
        <taxon>Viruses</taxon>
        <taxon>Monodnaviria</taxon>
        <taxon>Shotokuvirae</taxon>
        <taxon>Cossaviricota</taxon>
        <taxon>Quintoviricetes</taxon>
        <taxon>Piccovirales</taxon>
        <taxon>Parvoviridae</taxon>
        <taxon>Parvovirinae</taxon>
        <taxon>Protoparvovirus</taxon>
        <taxon>Protoparvovirus primate3</taxon>
    </lineage>
</organism>